<dbReference type="PANTHER" id="PTHR40469:SF2">
    <property type="entry name" value="GALACTOSE-BINDING DOMAIN-LIKE SUPERFAMILY PROTEIN"/>
    <property type="match status" value="1"/>
</dbReference>
<dbReference type="AlphaFoldDB" id="A0A6J6UEG3"/>
<accession>A0A6J6UEG3</accession>
<gene>
    <name evidence="2" type="ORF">UFOPK2766_02010</name>
</gene>
<evidence type="ECO:0000259" key="1">
    <source>
        <dbReference type="Pfam" id="PF06283"/>
    </source>
</evidence>
<dbReference type="SUPFAM" id="SSF52317">
    <property type="entry name" value="Class I glutamine amidotransferase-like"/>
    <property type="match status" value="1"/>
</dbReference>
<evidence type="ECO:0000313" key="2">
    <source>
        <dbReference type="EMBL" id="CAB4757514.1"/>
    </source>
</evidence>
<proteinExistence type="predicted"/>
<protein>
    <submittedName>
        <fullName evidence="2">Unannotated protein</fullName>
    </submittedName>
</protein>
<reference evidence="2" key="1">
    <citation type="submission" date="2020-05" db="EMBL/GenBank/DDBJ databases">
        <authorList>
            <person name="Chiriac C."/>
            <person name="Salcher M."/>
            <person name="Ghai R."/>
            <person name="Kavagutti S V."/>
        </authorList>
    </citation>
    <scope>NUCLEOTIDE SEQUENCE</scope>
</reference>
<sequence length="267" mass="29360">MIRNLLLSGGPGHDFVQTSAALAKILASADEPTSSLGEQRPEQVATNRIVTEIVTEIVTDPEQFFELVRSSSQGKIEPWDLITVNALRWQMRQDRYAKERSEWAYTIQENDLQLLAAFVAEGGGLLAVHTAVICFDAHPLWHQMLGASWNFATSSHPPEGEFEVTVTAEGLAHPLTTAASNFFITDELYGFLDQVPDLTPLLSARYLGREQPLLWTQSLGQGRVVTDLLGHSVDSLTNATHKSILVRAAHWAARSSERMHGDSVGSS</sequence>
<dbReference type="InterPro" id="IPR029010">
    <property type="entry name" value="ThuA-like"/>
</dbReference>
<organism evidence="2">
    <name type="scientific">freshwater metagenome</name>
    <dbReference type="NCBI Taxonomy" id="449393"/>
    <lineage>
        <taxon>unclassified sequences</taxon>
        <taxon>metagenomes</taxon>
        <taxon>ecological metagenomes</taxon>
    </lineage>
</organism>
<dbReference type="PANTHER" id="PTHR40469">
    <property type="entry name" value="SECRETED GLYCOSYL HYDROLASE"/>
    <property type="match status" value="1"/>
</dbReference>
<dbReference type="InterPro" id="IPR029062">
    <property type="entry name" value="Class_I_gatase-like"/>
</dbReference>
<name>A0A6J6UEG3_9ZZZZ</name>
<dbReference type="EMBL" id="CAEZYU010000123">
    <property type="protein sequence ID" value="CAB4757514.1"/>
    <property type="molecule type" value="Genomic_DNA"/>
</dbReference>
<dbReference type="Pfam" id="PF06283">
    <property type="entry name" value="ThuA"/>
    <property type="match status" value="1"/>
</dbReference>
<feature type="domain" description="ThuA-like" evidence="1">
    <location>
        <begin position="107"/>
        <end position="252"/>
    </location>
</feature>
<dbReference type="Gene3D" id="3.40.50.880">
    <property type="match status" value="1"/>
</dbReference>